<organism evidence="1 2">
    <name type="scientific">Chitinophaga pinensis (strain ATCC 43595 / DSM 2588 / LMG 13176 / NBRC 15968 / NCIMB 11800 / UQM 2034)</name>
    <dbReference type="NCBI Taxonomy" id="485918"/>
    <lineage>
        <taxon>Bacteria</taxon>
        <taxon>Pseudomonadati</taxon>
        <taxon>Bacteroidota</taxon>
        <taxon>Chitinophagia</taxon>
        <taxon>Chitinophagales</taxon>
        <taxon>Chitinophagaceae</taxon>
        <taxon>Chitinophaga</taxon>
    </lineage>
</organism>
<reference evidence="1 2" key="2">
    <citation type="journal article" date="2010" name="Stand. Genomic Sci.">
        <title>Complete genome sequence of Chitinophaga pinensis type strain (UQM 2034).</title>
        <authorList>
            <person name="Glavina Del Rio T."/>
            <person name="Abt B."/>
            <person name="Spring S."/>
            <person name="Lapidus A."/>
            <person name="Nolan M."/>
            <person name="Tice H."/>
            <person name="Copeland A."/>
            <person name="Cheng J.F."/>
            <person name="Chen F."/>
            <person name="Bruce D."/>
            <person name="Goodwin L."/>
            <person name="Pitluck S."/>
            <person name="Ivanova N."/>
            <person name="Mavromatis K."/>
            <person name="Mikhailova N."/>
            <person name="Pati A."/>
            <person name="Chen A."/>
            <person name="Palaniappan K."/>
            <person name="Land M."/>
            <person name="Hauser L."/>
            <person name="Chang Y.J."/>
            <person name="Jeffries C.D."/>
            <person name="Chain P."/>
            <person name="Saunders E."/>
            <person name="Detter J.C."/>
            <person name="Brettin T."/>
            <person name="Rohde M."/>
            <person name="Goker M."/>
            <person name="Bristow J."/>
            <person name="Eisen J.A."/>
            <person name="Markowitz V."/>
            <person name="Hugenholtz P."/>
            <person name="Kyrpides N.C."/>
            <person name="Klenk H.P."/>
            <person name="Lucas S."/>
        </authorList>
    </citation>
    <scope>NUCLEOTIDE SEQUENCE [LARGE SCALE GENOMIC DNA]</scope>
    <source>
        <strain evidence="2">ATCC 43595 / DSM 2588 / LMG 13176 / NBRC 15968 / NCIMB 11800 / UQM 2034</strain>
    </source>
</reference>
<evidence type="ECO:0000313" key="1">
    <source>
        <dbReference type="EMBL" id="ACU60676.1"/>
    </source>
</evidence>
<dbReference type="Proteomes" id="UP000002215">
    <property type="component" value="Chromosome"/>
</dbReference>
<gene>
    <name evidence="1" type="ordered locus">Cpin_3209</name>
</gene>
<reference evidence="2" key="1">
    <citation type="submission" date="2009-08" db="EMBL/GenBank/DDBJ databases">
        <title>The complete genome of Chitinophaga pinensis DSM 2588.</title>
        <authorList>
            <consortium name="US DOE Joint Genome Institute (JGI-PGF)"/>
            <person name="Lucas S."/>
            <person name="Copeland A."/>
            <person name="Lapidus A."/>
            <person name="Glavina del Rio T."/>
            <person name="Dalin E."/>
            <person name="Tice H."/>
            <person name="Bruce D."/>
            <person name="Goodwin L."/>
            <person name="Pitluck S."/>
            <person name="Kyrpides N."/>
            <person name="Mavromatis K."/>
            <person name="Ivanova N."/>
            <person name="Mikhailova N."/>
            <person name="Sims D."/>
            <person name="Meinche L."/>
            <person name="Brettin T."/>
            <person name="Detter J.C."/>
            <person name="Han C."/>
            <person name="Larimer F."/>
            <person name="Land M."/>
            <person name="Hauser L."/>
            <person name="Markowitz V."/>
            <person name="Cheng J.-F."/>
            <person name="Hugenholtz P."/>
            <person name="Woyke T."/>
            <person name="Wu D."/>
            <person name="Spring S."/>
            <person name="Klenk H.-P."/>
            <person name="Eisen J.A."/>
        </authorList>
    </citation>
    <scope>NUCLEOTIDE SEQUENCE [LARGE SCALE GENOMIC DNA]</scope>
    <source>
        <strain evidence="2">ATCC 43595 / DSM 2588 / LMG 13176 / NBRC 15968 / NCIMB 11800 / UQM 2034</strain>
    </source>
</reference>
<sequence length="213" mass="23793">MARLKKGIFNGFYGVIGGVEGYELNGQYILRSRRRKSTRPPTEKQLACRLKMKLVNDMLKCFPDFVKLGFAIAAQNQTFTAYNAAVAYQLTHAITGSYPAYEINYSQVLVAQSSAPAIQVTASVSVIARSLQFTWPPHLTYPHSTDHAMLLAYSPYYRQAVVNLCGAKRKQGTETLPIPESWNLQHPIQTYLAFRSEQTGACTNSIYLGSIEQ</sequence>
<accession>A0A979G4Q2</accession>
<dbReference type="InterPro" id="IPR046233">
    <property type="entry name" value="DUF6266"/>
</dbReference>
<dbReference type="Pfam" id="PF19781">
    <property type="entry name" value="DUF6266"/>
    <property type="match status" value="1"/>
</dbReference>
<dbReference type="AlphaFoldDB" id="A0A979G4Q2"/>
<dbReference type="RefSeq" id="WP_012790852.1">
    <property type="nucleotide sequence ID" value="NC_013132.1"/>
</dbReference>
<dbReference type="EMBL" id="CP001699">
    <property type="protein sequence ID" value="ACU60676.1"/>
    <property type="molecule type" value="Genomic_DNA"/>
</dbReference>
<proteinExistence type="predicted"/>
<dbReference type="KEGG" id="cpi:Cpin_3209"/>
<evidence type="ECO:0000313" key="2">
    <source>
        <dbReference type="Proteomes" id="UP000002215"/>
    </source>
</evidence>
<dbReference type="OrthoDB" id="648163at2"/>
<name>A0A979G4Q2_CHIPD</name>
<protein>
    <submittedName>
        <fullName evidence="1">Uncharacterized protein</fullName>
    </submittedName>
</protein>